<dbReference type="OMA" id="MILHDAQ"/>
<dbReference type="InterPro" id="IPR027417">
    <property type="entry name" value="P-loop_NTPase"/>
</dbReference>
<evidence type="ECO:0000313" key="7">
    <source>
        <dbReference type="Proteomes" id="UP000323011"/>
    </source>
</evidence>
<dbReference type="EMBL" id="VLTN01000106">
    <property type="protein sequence ID" value="KAA0146007.1"/>
    <property type="molecule type" value="Genomic_DNA"/>
</dbReference>
<dbReference type="OrthoDB" id="63533at2759"/>
<dbReference type="Proteomes" id="UP000324907">
    <property type="component" value="Unassembled WGS sequence"/>
</dbReference>
<evidence type="ECO:0000313" key="4">
    <source>
        <dbReference type="EMBL" id="KAA0150507.1"/>
    </source>
</evidence>
<dbReference type="Pfam" id="PF00071">
    <property type="entry name" value="Ras"/>
    <property type="match status" value="1"/>
</dbReference>
<dbReference type="Gene3D" id="3.40.50.300">
    <property type="entry name" value="P-loop containing nucleotide triphosphate hydrolases"/>
    <property type="match status" value="1"/>
</dbReference>
<dbReference type="PRINTS" id="PR00449">
    <property type="entry name" value="RASTRNSFRMNG"/>
</dbReference>
<dbReference type="SMART" id="SM00177">
    <property type="entry name" value="ARF"/>
    <property type="match status" value="1"/>
</dbReference>
<evidence type="ECO:0000256" key="1">
    <source>
        <dbReference type="ARBA" id="ARBA00022741"/>
    </source>
</evidence>
<dbReference type="SUPFAM" id="SSF52540">
    <property type="entry name" value="P-loop containing nucleoside triphosphate hydrolases"/>
    <property type="match status" value="1"/>
</dbReference>
<proteinExistence type="predicted"/>
<dbReference type="GO" id="GO:0003924">
    <property type="term" value="F:GTPase activity"/>
    <property type="evidence" value="ECO:0007669"/>
    <property type="project" value="InterPro"/>
</dbReference>
<accession>A0A5A8C047</accession>
<keyword evidence="1" id="KW-0547">Nucleotide-binding</keyword>
<dbReference type="SMART" id="SM00176">
    <property type="entry name" value="RAN"/>
    <property type="match status" value="1"/>
</dbReference>
<dbReference type="PANTHER" id="PTHR47978">
    <property type="match status" value="1"/>
</dbReference>
<dbReference type="FunFam" id="3.40.50.300:FF:000808">
    <property type="entry name" value="Small GTP-binding protein, putative"/>
    <property type="match status" value="1"/>
</dbReference>
<dbReference type="EMBL" id="VLTM01000166">
    <property type="protein sequence ID" value="KAA0147325.1"/>
    <property type="molecule type" value="Genomic_DNA"/>
</dbReference>
<evidence type="ECO:0000313" key="5">
    <source>
        <dbReference type="EMBL" id="KAA0162764.1"/>
    </source>
</evidence>
<sequence>MASSGSRNVHSKKLVMLGQTAVGKTCIAVQFVRGTFVDKPDPTIGAAFMTKEVTLPDCTIKFEIWDTAGQERYHSLAPMYYRGAAAAVVVFDLTEPGSFDRAKAWVGELKHSGEQDCVIALAGNKCDLSPSVSMDEVEEYAEKHGVLFFRTSAKDGTNVASMFEALAEKVPRTADDEGVDIDVEPASSGGCCSRG</sequence>
<protein>
    <submittedName>
        <fullName evidence="2">Uncharacterized protein</fullName>
    </submittedName>
</protein>
<evidence type="ECO:0000313" key="2">
    <source>
        <dbReference type="EMBL" id="KAA0146007.1"/>
    </source>
</evidence>
<gene>
    <name evidence="5" type="ORF">FNF27_08025</name>
    <name evidence="4" type="ORF">FNF28_07248</name>
    <name evidence="2" type="ORF">FNF29_08304</name>
    <name evidence="3" type="ORF">FNF31_07611</name>
</gene>
<keyword evidence="7" id="KW-1185">Reference proteome</keyword>
<dbReference type="PROSITE" id="PS51419">
    <property type="entry name" value="RAB"/>
    <property type="match status" value="1"/>
</dbReference>
<evidence type="ECO:0000313" key="6">
    <source>
        <dbReference type="Proteomes" id="UP000322899"/>
    </source>
</evidence>
<dbReference type="InterPro" id="IPR001806">
    <property type="entry name" value="Small_GTPase"/>
</dbReference>
<dbReference type="Proteomes" id="UP000323011">
    <property type="component" value="Unassembled WGS sequence"/>
</dbReference>
<dbReference type="SMART" id="SM00175">
    <property type="entry name" value="RAB"/>
    <property type="match status" value="1"/>
</dbReference>
<organism evidence="2 7">
    <name type="scientific">Cafeteria roenbergensis</name>
    <name type="common">Marine flagellate</name>
    <dbReference type="NCBI Taxonomy" id="33653"/>
    <lineage>
        <taxon>Eukaryota</taxon>
        <taxon>Sar</taxon>
        <taxon>Stramenopiles</taxon>
        <taxon>Bigyra</taxon>
        <taxon>Opalozoa</taxon>
        <taxon>Bicosoecida</taxon>
        <taxon>Cafeteriaceae</taxon>
        <taxon>Cafeteria</taxon>
    </lineage>
</organism>
<dbReference type="Proteomes" id="UP000325113">
    <property type="component" value="Unassembled WGS sequence"/>
</dbReference>
<dbReference type="SMART" id="SM00173">
    <property type="entry name" value="RAS"/>
    <property type="match status" value="1"/>
</dbReference>
<dbReference type="EMBL" id="VLTO01000119">
    <property type="protein sequence ID" value="KAA0162764.1"/>
    <property type="molecule type" value="Genomic_DNA"/>
</dbReference>
<dbReference type="PROSITE" id="PS51421">
    <property type="entry name" value="RAS"/>
    <property type="match status" value="1"/>
</dbReference>
<reference evidence="6 7" key="1">
    <citation type="submission" date="2019-07" db="EMBL/GenBank/DDBJ databases">
        <title>Genomes of Cafeteria roenbergensis.</title>
        <authorList>
            <person name="Fischer M.G."/>
            <person name="Hackl T."/>
            <person name="Roman M."/>
        </authorList>
    </citation>
    <scope>NUCLEOTIDE SEQUENCE [LARGE SCALE GENOMIC DNA]</scope>
    <source>
        <strain evidence="2 7">BVI</strain>
        <strain evidence="3 9">Cflag</strain>
        <strain evidence="5 6">E4-10P</strain>
        <strain evidence="4 8">RCC970-E3</strain>
    </source>
</reference>
<dbReference type="InterPro" id="IPR005225">
    <property type="entry name" value="Small_GTP-bd"/>
</dbReference>
<evidence type="ECO:0000313" key="9">
    <source>
        <dbReference type="Proteomes" id="UP000325113"/>
    </source>
</evidence>
<dbReference type="SMART" id="SM00174">
    <property type="entry name" value="RHO"/>
    <property type="match status" value="1"/>
</dbReference>
<dbReference type="EMBL" id="VLTL01000230">
    <property type="protein sequence ID" value="KAA0150507.1"/>
    <property type="molecule type" value="Genomic_DNA"/>
</dbReference>
<evidence type="ECO:0000313" key="3">
    <source>
        <dbReference type="EMBL" id="KAA0147325.1"/>
    </source>
</evidence>
<name>A0A5A8C047_CAFRO</name>
<dbReference type="GO" id="GO:0005525">
    <property type="term" value="F:GTP binding"/>
    <property type="evidence" value="ECO:0007669"/>
    <property type="project" value="InterPro"/>
</dbReference>
<evidence type="ECO:0000313" key="8">
    <source>
        <dbReference type="Proteomes" id="UP000324907"/>
    </source>
</evidence>
<dbReference type="NCBIfam" id="TIGR00231">
    <property type="entry name" value="small_GTP"/>
    <property type="match status" value="1"/>
</dbReference>
<dbReference type="AlphaFoldDB" id="A0A5A8C047"/>
<comment type="caution">
    <text evidence="2">The sequence shown here is derived from an EMBL/GenBank/DDBJ whole genome shotgun (WGS) entry which is preliminary data.</text>
</comment>
<dbReference type="CDD" id="cd01860">
    <property type="entry name" value="Rab5_related"/>
    <property type="match status" value="1"/>
</dbReference>
<dbReference type="Proteomes" id="UP000322899">
    <property type="component" value="Unassembled WGS sequence"/>
</dbReference>